<protein>
    <submittedName>
        <fullName evidence="5">Sialic acid-specific 9-O-acetylesterase</fullName>
    </submittedName>
</protein>
<dbReference type="Pfam" id="PF03629">
    <property type="entry name" value="SASA"/>
    <property type="match status" value="2"/>
</dbReference>
<dbReference type="InterPro" id="IPR025300">
    <property type="entry name" value="BetaGal_jelly_roll_dom"/>
</dbReference>
<dbReference type="InterPro" id="IPR005181">
    <property type="entry name" value="SASA"/>
</dbReference>
<dbReference type="Pfam" id="PF13364">
    <property type="entry name" value="BetaGal_ABD2"/>
    <property type="match status" value="1"/>
</dbReference>
<proteinExistence type="predicted"/>
<accession>A0A5K7SBP1</accession>
<dbReference type="InterPro" id="IPR008979">
    <property type="entry name" value="Galactose-bd-like_sf"/>
</dbReference>
<evidence type="ECO:0000313" key="5">
    <source>
        <dbReference type="EMBL" id="BBE18993.1"/>
    </source>
</evidence>
<dbReference type="Gene3D" id="2.60.120.260">
    <property type="entry name" value="Galactose-binding domain-like"/>
    <property type="match status" value="1"/>
</dbReference>
<dbReference type="Gene3D" id="3.40.50.1110">
    <property type="entry name" value="SGNH hydrolase"/>
    <property type="match status" value="1"/>
</dbReference>
<name>A0A5K7SBP1_9BACT</name>
<reference evidence="5" key="1">
    <citation type="journal article" date="2020" name="Int. J. Syst. Evol. Microbiol.">
        <title>Aquipluma nitroreducens gen. nov. sp. nov., a novel facultatively anaerobic bacterium isolated from a freshwater lake.</title>
        <authorList>
            <person name="Watanabe M."/>
            <person name="Kojima H."/>
            <person name="Fukui M."/>
        </authorList>
    </citation>
    <scope>NUCLEOTIDE SEQUENCE</scope>
    <source>
        <strain evidence="5">MeG22</strain>
    </source>
</reference>
<dbReference type="EMBL" id="AP018694">
    <property type="protein sequence ID" value="BBE18993.1"/>
    <property type="molecule type" value="Genomic_DNA"/>
</dbReference>
<dbReference type="PANTHER" id="PTHR22901:SF0">
    <property type="entry name" value="SIALATE O-ACETYLESTERASE"/>
    <property type="match status" value="1"/>
</dbReference>
<feature type="domain" description="Beta-galactosidase jelly roll" evidence="4">
    <location>
        <begin position="240"/>
        <end position="342"/>
    </location>
</feature>
<dbReference type="SUPFAM" id="SSF52266">
    <property type="entry name" value="SGNH hydrolase"/>
    <property type="match status" value="1"/>
</dbReference>
<evidence type="ECO:0000256" key="1">
    <source>
        <dbReference type="ARBA" id="ARBA00022801"/>
    </source>
</evidence>
<dbReference type="KEGG" id="anf:AQPE_3166"/>
<dbReference type="AlphaFoldDB" id="A0A5K7SBP1"/>
<keyword evidence="6" id="KW-1185">Reference proteome</keyword>
<dbReference type="GO" id="GO:0005975">
    <property type="term" value="P:carbohydrate metabolic process"/>
    <property type="evidence" value="ECO:0007669"/>
    <property type="project" value="InterPro"/>
</dbReference>
<evidence type="ECO:0000313" key="6">
    <source>
        <dbReference type="Proteomes" id="UP001193389"/>
    </source>
</evidence>
<keyword evidence="1" id="KW-0378">Hydrolase</keyword>
<dbReference type="GO" id="GO:0004553">
    <property type="term" value="F:hydrolase activity, hydrolyzing O-glycosyl compounds"/>
    <property type="evidence" value="ECO:0007669"/>
    <property type="project" value="InterPro"/>
</dbReference>
<evidence type="ECO:0000259" key="3">
    <source>
        <dbReference type="Pfam" id="PF03629"/>
    </source>
</evidence>
<dbReference type="InterPro" id="IPR036514">
    <property type="entry name" value="SGNH_hydro_sf"/>
</dbReference>
<gene>
    <name evidence="5" type="ORF">AQPE_3166</name>
</gene>
<sequence>MGQVRLPGLVGDGMVLQRETPVNIWGWAKPGEKVKLSFNSQTFETITAVDGKWKIVLPKQKAGGPFEIEITASNSIKLKDILFGDVWLCSGQSNMELPMSRVAVLYGKEIENCTNPNIRLFQVPVRWNYNNPQDDISGGKWEESNPQNILKYTAVGYFFARDLYEKYKVPVGIIQCAAGGSSAESWISEESLKAFPEQYQIAKQLSDTTYLRNLLASERESQSNWFRELGKNDLGRKSTPWFNPSLDDSSCPDFQLPSSFAEAGMDFNSGAVWFRKQIDLPDNCSGKSALLELGRIVDSDSVFVNGTFVGNVTYQYPPRRYNIAPGILKAGKNNITVKVISQSGIGAFIKDKPYQLDVDRQTFDLKGTWKYKVGAKCDPCPASTFFPGKPLGLYNAMLSPTVNYTLKGMVWYQGESNTGRANEYKSVMSTLIGEWRKLWGQGELPFLFVQLPDFLESKNEPSEGDWATMRDQQLKLLSVPNTAMAVTIGLGEWNDIHPLRKKEVGQRLALAAEKLAYGDQKVVASGPIYQSMKIVGNKIELTFTNCGSGLATNDGKQLKHFAIAGADKKLVWGKAEIKGNKIIVWSDAIVKPKIVRYAWADNPAGANLCNKEGLPASPFTTEEDTFRIWGKQANP</sequence>
<dbReference type="Proteomes" id="UP001193389">
    <property type="component" value="Chromosome"/>
</dbReference>
<dbReference type="PANTHER" id="PTHR22901">
    <property type="entry name" value="SIALATE O-ACETYLESTERASE"/>
    <property type="match status" value="1"/>
</dbReference>
<dbReference type="SUPFAM" id="SSF49785">
    <property type="entry name" value="Galactose-binding domain-like"/>
    <property type="match status" value="1"/>
</dbReference>
<evidence type="ECO:0000259" key="4">
    <source>
        <dbReference type="Pfam" id="PF13364"/>
    </source>
</evidence>
<keyword evidence="2" id="KW-0326">Glycosidase</keyword>
<feature type="domain" description="Sialate O-acetylesterase" evidence="3">
    <location>
        <begin position="393"/>
        <end position="511"/>
    </location>
</feature>
<feature type="domain" description="Sialate O-acetylesterase" evidence="3">
    <location>
        <begin position="85"/>
        <end position="191"/>
    </location>
</feature>
<dbReference type="GO" id="GO:0001681">
    <property type="term" value="F:sialate O-acetylesterase activity"/>
    <property type="evidence" value="ECO:0007669"/>
    <property type="project" value="InterPro"/>
</dbReference>
<dbReference type="InterPro" id="IPR039329">
    <property type="entry name" value="SIAE"/>
</dbReference>
<evidence type="ECO:0000256" key="2">
    <source>
        <dbReference type="ARBA" id="ARBA00023295"/>
    </source>
</evidence>
<organism evidence="5 6">
    <name type="scientific">Aquipluma nitroreducens</name>
    <dbReference type="NCBI Taxonomy" id="2010828"/>
    <lineage>
        <taxon>Bacteria</taxon>
        <taxon>Pseudomonadati</taxon>
        <taxon>Bacteroidota</taxon>
        <taxon>Bacteroidia</taxon>
        <taxon>Marinilabiliales</taxon>
        <taxon>Prolixibacteraceae</taxon>
        <taxon>Aquipluma</taxon>
    </lineage>
</organism>